<feature type="region of interest" description="Disordered" evidence="7">
    <location>
        <begin position="254"/>
        <end position="273"/>
    </location>
</feature>
<comment type="caution">
    <text evidence="9">The sequence shown here is derived from an EMBL/GenBank/DDBJ whole genome shotgun (WGS) entry which is preliminary data.</text>
</comment>
<dbReference type="InterPro" id="IPR046347">
    <property type="entry name" value="bZIP_sf"/>
</dbReference>
<dbReference type="GO" id="GO:0003700">
    <property type="term" value="F:DNA-binding transcription factor activity"/>
    <property type="evidence" value="ECO:0007669"/>
    <property type="project" value="InterPro"/>
</dbReference>
<evidence type="ECO:0000256" key="2">
    <source>
        <dbReference type="ARBA" id="ARBA00022682"/>
    </source>
</evidence>
<feature type="region of interest" description="Disordered" evidence="7">
    <location>
        <begin position="1"/>
        <end position="20"/>
    </location>
</feature>
<evidence type="ECO:0000256" key="7">
    <source>
        <dbReference type="SAM" id="MobiDB-lite"/>
    </source>
</evidence>
<dbReference type="AlphaFoldDB" id="A0AAX6DT61"/>
<dbReference type="InterPro" id="IPR043452">
    <property type="entry name" value="BZIP46-like"/>
</dbReference>
<dbReference type="GO" id="GO:0003677">
    <property type="term" value="F:DNA binding"/>
    <property type="evidence" value="ECO:0007669"/>
    <property type="project" value="UniProtKB-KW"/>
</dbReference>
<dbReference type="PROSITE" id="PS50217">
    <property type="entry name" value="BZIP"/>
    <property type="match status" value="1"/>
</dbReference>
<feature type="region of interest" description="Disordered" evidence="7">
    <location>
        <begin position="218"/>
        <end position="244"/>
    </location>
</feature>
<keyword evidence="3" id="KW-0805">Transcription regulation</keyword>
<gene>
    <name evidence="10" type="ORF">M6B38_154720</name>
    <name evidence="9" type="ORF">M6B38_228600</name>
</gene>
<dbReference type="EMBL" id="JANAVB010031820">
    <property type="protein sequence ID" value="KAJ6811049.1"/>
    <property type="molecule type" value="Genomic_DNA"/>
</dbReference>
<dbReference type="EMBL" id="JANAVB010042020">
    <property type="protein sequence ID" value="KAJ6794954.1"/>
    <property type="molecule type" value="Genomic_DNA"/>
</dbReference>
<sequence length="319" mass="34535">MGIQTMATQGGGGGGGHRSQIQSLARQGSLYSLTLNEVQTHLGEPLQSMNLEELLKGLDAEQSAAVDGPAAAVGCDQYASGSGIHRQGSVTMPRGLVKKTVEEVWREIQQGTNKDGEGRRGGQERQPTLGEMTLEDFLAKAGVISEGGPGKGRSAAVGAAPPQDYAQGPAHWLYQRMPAMDQQSMMVAYLPGRGGQPVMGGSSSQMLEAAGYLEEQMSLSPPPVGAMSDSQTPGRKRGHSGDVADKMVERRQKRMIKNRESAARSRARKQAYTNELENKVSRLEEENERLKKQKELDKLLYLPPPEPKYQLRRTSSASF</sequence>
<evidence type="ECO:0000256" key="5">
    <source>
        <dbReference type="ARBA" id="ARBA00023163"/>
    </source>
</evidence>
<feature type="region of interest" description="Disordered" evidence="7">
    <location>
        <begin position="296"/>
        <end position="319"/>
    </location>
</feature>
<dbReference type="FunFam" id="1.20.5.170:FF:000036">
    <property type="entry name" value="ABSCISIC ACID-INSENSITIVE 5-like protein 2"/>
    <property type="match status" value="1"/>
</dbReference>
<protein>
    <submittedName>
        <fullName evidence="9">ABSCISIC ACID-INSENSITIVE 5-like protein 2</fullName>
    </submittedName>
</protein>
<keyword evidence="4" id="KW-0238">DNA-binding</keyword>
<keyword evidence="5" id="KW-0804">Transcription</keyword>
<dbReference type="Pfam" id="PF00170">
    <property type="entry name" value="bZIP_1"/>
    <property type="match status" value="1"/>
</dbReference>
<feature type="domain" description="BZIP" evidence="8">
    <location>
        <begin position="248"/>
        <end position="293"/>
    </location>
</feature>
<dbReference type="PANTHER" id="PTHR22952:SF385">
    <property type="entry name" value="ABSCISIC ACID-INSENSITIVE 5-LIKE PROTEIN 2"/>
    <property type="match status" value="1"/>
</dbReference>
<evidence type="ECO:0000313" key="9">
    <source>
        <dbReference type="EMBL" id="KAJ6794954.1"/>
    </source>
</evidence>
<dbReference type="GO" id="GO:0005634">
    <property type="term" value="C:nucleus"/>
    <property type="evidence" value="ECO:0007669"/>
    <property type="project" value="UniProtKB-SubCell"/>
</dbReference>
<evidence type="ECO:0000256" key="3">
    <source>
        <dbReference type="ARBA" id="ARBA00023015"/>
    </source>
</evidence>
<accession>A0AAX6DT61</accession>
<dbReference type="SUPFAM" id="SSF57959">
    <property type="entry name" value="Leucine zipper domain"/>
    <property type="match status" value="1"/>
</dbReference>
<evidence type="ECO:0000313" key="11">
    <source>
        <dbReference type="Proteomes" id="UP001140949"/>
    </source>
</evidence>
<evidence type="ECO:0000256" key="6">
    <source>
        <dbReference type="ARBA" id="ARBA00023242"/>
    </source>
</evidence>
<feature type="compositionally biased region" description="Basic and acidic residues" evidence="7">
    <location>
        <begin position="114"/>
        <end position="123"/>
    </location>
</feature>
<reference evidence="9" key="1">
    <citation type="journal article" date="2023" name="GigaByte">
        <title>Genome assembly of the bearded iris, Iris pallida Lam.</title>
        <authorList>
            <person name="Bruccoleri R.E."/>
            <person name="Oakeley E.J."/>
            <person name="Faust A.M.E."/>
            <person name="Altorfer M."/>
            <person name="Dessus-Babus S."/>
            <person name="Burckhardt D."/>
            <person name="Oertli M."/>
            <person name="Naumann U."/>
            <person name="Petersen F."/>
            <person name="Wong J."/>
        </authorList>
    </citation>
    <scope>NUCLEOTIDE SEQUENCE</scope>
    <source>
        <strain evidence="9">GSM-AAB239-AS_SAM_17_03QT</strain>
    </source>
</reference>
<evidence type="ECO:0000256" key="1">
    <source>
        <dbReference type="ARBA" id="ARBA00004123"/>
    </source>
</evidence>
<proteinExistence type="predicted"/>
<reference evidence="9" key="2">
    <citation type="submission" date="2023-04" db="EMBL/GenBank/DDBJ databases">
        <authorList>
            <person name="Bruccoleri R.E."/>
            <person name="Oakeley E.J."/>
            <person name="Faust A.-M."/>
            <person name="Dessus-Babus S."/>
            <person name="Altorfer M."/>
            <person name="Burckhardt D."/>
            <person name="Oertli M."/>
            <person name="Naumann U."/>
            <person name="Petersen F."/>
            <person name="Wong J."/>
        </authorList>
    </citation>
    <scope>NUCLEOTIDE SEQUENCE</scope>
    <source>
        <strain evidence="9">GSM-AAB239-AS_SAM_17_03QT</strain>
        <tissue evidence="9">Leaf</tissue>
    </source>
</reference>
<keyword evidence="6" id="KW-0539">Nucleus</keyword>
<dbReference type="CDD" id="cd14707">
    <property type="entry name" value="bZIP_plant_BZIP46"/>
    <property type="match status" value="1"/>
</dbReference>
<keyword evidence="11" id="KW-1185">Reference proteome</keyword>
<dbReference type="GO" id="GO:0045893">
    <property type="term" value="P:positive regulation of DNA-templated transcription"/>
    <property type="evidence" value="ECO:0007669"/>
    <property type="project" value="InterPro"/>
</dbReference>
<dbReference type="PROSITE" id="PS00036">
    <property type="entry name" value="BZIP_BASIC"/>
    <property type="match status" value="1"/>
</dbReference>
<organism evidence="9 11">
    <name type="scientific">Iris pallida</name>
    <name type="common">Sweet iris</name>
    <dbReference type="NCBI Taxonomy" id="29817"/>
    <lineage>
        <taxon>Eukaryota</taxon>
        <taxon>Viridiplantae</taxon>
        <taxon>Streptophyta</taxon>
        <taxon>Embryophyta</taxon>
        <taxon>Tracheophyta</taxon>
        <taxon>Spermatophyta</taxon>
        <taxon>Magnoliopsida</taxon>
        <taxon>Liliopsida</taxon>
        <taxon>Asparagales</taxon>
        <taxon>Iridaceae</taxon>
        <taxon>Iridoideae</taxon>
        <taxon>Irideae</taxon>
        <taxon>Iris</taxon>
    </lineage>
</organism>
<dbReference type="Proteomes" id="UP001140949">
    <property type="component" value="Unassembled WGS sequence"/>
</dbReference>
<feature type="region of interest" description="Disordered" evidence="7">
    <location>
        <begin position="109"/>
        <end position="128"/>
    </location>
</feature>
<dbReference type="PANTHER" id="PTHR22952">
    <property type="entry name" value="CAMP-RESPONSE ELEMENT BINDING PROTEIN-RELATED"/>
    <property type="match status" value="1"/>
</dbReference>
<evidence type="ECO:0000259" key="8">
    <source>
        <dbReference type="PROSITE" id="PS50217"/>
    </source>
</evidence>
<dbReference type="GO" id="GO:0009738">
    <property type="term" value="P:abscisic acid-activated signaling pathway"/>
    <property type="evidence" value="ECO:0007669"/>
    <property type="project" value="UniProtKB-KW"/>
</dbReference>
<evidence type="ECO:0000313" key="10">
    <source>
        <dbReference type="EMBL" id="KAJ6811049.1"/>
    </source>
</evidence>
<evidence type="ECO:0000256" key="4">
    <source>
        <dbReference type="ARBA" id="ARBA00023125"/>
    </source>
</evidence>
<name>A0AAX6DT61_IRIPA</name>
<keyword evidence="2" id="KW-0938">Abscisic acid signaling pathway</keyword>
<dbReference type="Gene3D" id="1.20.5.170">
    <property type="match status" value="1"/>
</dbReference>
<comment type="subcellular location">
    <subcellularLocation>
        <location evidence="1">Nucleus</location>
    </subcellularLocation>
</comment>
<dbReference type="SMART" id="SM00338">
    <property type="entry name" value="BRLZ"/>
    <property type="match status" value="1"/>
</dbReference>
<dbReference type="InterPro" id="IPR004827">
    <property type="entry name" value="bZIP"/>
</dbReference>